<feature type="transmembrane region" description="Helical" evidence="1">
    <location>
        <begin position="37"/>
        <end position="53"/>
    </location>
</feature>
<dbReference type="Proteomes" id="UP001283361">
    <property type="component" value="Unassembled WGS sequence"/>
</dbReference>
<feature type="transmembrane region" description="Helical" evidence="1">
    <location>
        <begin position="59"/>
        <end position="76"/>
    </location>
</feature>
<accession>A0AAE0Y777</accession>
<evidence type="ECO:0000313" key="3">
    <source>
        <dbReference type="Proteomes" id="UP001283361"/>
    </source>
</evidence>
<evidence type="ECO:0000256" key="1">
    <source>
        <dbReference type="SAM" id="Phobius"/>
    </source>
</evidence>
<feature type="transmembrane region" description="Helical" evidence="1">
    <location>
        <begin position="129"/>
        <end position="145"/>
    </location>
</feature>
<comment type="caution">
    <text evidence="2">The sequence shown here is derived from an EMBL/GenBank/DDBJ whole genome shotgun (WGS) entry which is preliminary data.</text>
</comment>
<keyword evidence="1" id="KW-0812">Transmembrane</keyword>
<sequence>MSIYNLLSPLSHSLARWVWLLLVMSIYNLLSPLSHSLARWVWLLLVMSIYNLLSPLSHSLARCVWLLLVMSIYNLLCPLSHSLARWVWLLLVMSIYNLLSPLSHSLAIWVWLLLVMSIYNLLSPLSHSLARWVWLLLVMSIYNLLSPLSHSLARCVWAPEEECRCPQCYDERQAVHAEFSQWVAADNRCGVKQFPAAQACSVLRGASVEFVGDSFVRHMFAALVILLSGGEEFSALLKPVPSNIQHICRGMHQFTALQCREYLNETRSLCNNTVQVRYTQVFPSKDFLFVPPILKRVSGSSKTLIVMGLGIHDDFQFDIVRKDFLLPVLNLHQYMGRFSPVSGQARPYLDLSRVLTNFTEANATLDHLIRMDRYEDNSFPWSPMCNLVKANFLDESFLQVKERSAHNILLNLDRDHGTPLQQASAQLPEGRNMKKELETSKQPQVIFQKFPDTTYNPQQSSPNLLWVGIHAPGLLKAPKFSRQTSQGVSYFNSNVRNLLKQWKVPFLDTFSFTDGAVSFDGTHYGWGVNMLKANMLIQYVQEELVGSKTWS</sequence>
<protein>
    <submittedName>
        <fullName evidence="2">Uncharacterized protein</fullName>
    </submittedName>
</protein>
<feature type="transmembrane region" description="Helical" evidence="1">
    <location>
        <begin position="14"/>
        <end position="30"/>
    </location>
</feature>
<reference evidence="2" key="1">
    <citation type="journal article" date="2023" name="G3 (Bethesda)">
        <title>A reference genome for the long-term kleptoplast-retaining sea slug Elysia crispata morphotype clarki.</title>
        <authorList>
            <person name="Eastman K.E."/>
            <person name="Pendleton A.L."/>
            <person name="Shaikh M.A."/>
            <person name="Suttiyut T."/>
            <person name="Ogas R."/>
            <person name="Tomko P."/>
            <person name="Gavelis G."/>
            <person name="Widhalm J.R."/>
            <person name="Wisecaver J.H."/>
        </authorList>
    </citation>
    <scope>NUCLEOTIDE SEQUENCE</scope>
    <source>
        <strain evidence="2">ECLA1</strain>
    </source>
</reference>
<gene>
    <name evidence="2" type="ORF">RRG08_019746</name>
</gene>
<proteinExistence type="predicted"/>
<organism evidence="2 3">
    <name type="scientific">Elysia crispata</name>
    <name type="common">lettuce slug</name>
    <dbReference type="NCBI Taxonomy" id="231223"/>
    <lineage>
        <taxon>Eukaryota</taxon>
        <taxon>Metazoa</taxon>
        <taxon>Spiralia</taxon>
        <taxon>Lophotrochozoa</taxon>
        <taxon>Mollusca</taxon>
        <taxon>Gastropoda</taxon>
        <taxon>Heterobranchia</taxon>
        <taxon>Euthyneura</taxon>
        <taxon>Panpulmonata</taxon>
        <taxon>Sacoglossa</taxon>
        <taxon>Placobranchoidea</taxon>
        <taxon>Plakobranchidae</taxon>
        <taxon>Elysia</taxon>
    </lineage>
</organism>
<evidence type="ECO:0000313" key="2">
    <source>
        <dbReference type="EMBL" id="KAK3735331.1"/>
    </source>
</evidence>
<dbReference type="EMBL" id="JAWDGP010006800">
    <property type="protein sequence ID" value="KAK3735331.1"/>
    <property type="molecule type" value="Genomic_DNA"/>
</dbReference>
<keyword evidence="1" id="KW-1133">Transmembrane helix</keyword>
<keyword evidence="3" id="KW-1185">Reference proteome</keyword>
<dbReference type="AlphaFoldDB" id="A0AAE0Y777"/>
<feature type="transmembrane region" description="Helical" evidence="1">
    <location>
        <begin position="105"/>
        <end position="122"/>
    </location>
</feature>
<name>A0AAE0Y777_9GAST</name>
<keyword evidence="1" id="KW-0472">Membrane</keyword>